<comment type="caution">
    <text evidence="1">The sequence shown here is derived from an EMBL/GenBank/DDBJ whole genome shotgun (WGS) entry which is preliminary data.</text>
</comment>
<reference evidence="1 2" key="1">
    <citation type="submission" date="2022-05" db="EMBL/GenBank/DDBJ databases">
        <title>A multi-omics perspective on studying reproductive biology in Daphnia sinensis.</title>
        <authorList>
            <person name="Jia J."/>
        </authorList>
    </citation>
    <scope>NUCLEOTIDE SEQUENCE [LARGE SCALE GENOMIC DNA]</scope>
    <source>
        <strain evidence="1 2">WSL</strain>
    </source>
</reference>
<name>A0AAD5PTS5_9CRUS</name>
<accession>A0AAD5PTS5</accession>
<proteinExistence type="predicted"/>
<dbReference type="AlphaFoldDB" id="A0AAD5PTS5"/>
<evidence type="ECO:0000313" key="2">
    <source>
        <dbReference type="Proteomes" id="UP000820818"/>
    </source>
</evidence>
<keyword evidence="2" id="KW-1185">Reference proteome</keyword>
<protein>
    <submittedName>
        <fullName evidence="1">Uncharacterized protein</fullName>
    </submittedName>
</protein>
<organism evidence="1 2">
    <name type="scientific">Daphnia sinensis</name>
    <dbReference type="NCBI Taxonomy" id="1820382"/>
    <lineage>
        <taxon>Eukaryota</taxon>
        <taxon>Metazoa</taxon>
        <taxon>Ecdysozoa</taxon>
        <taxon>Arthropoda</taxon>
        <taxon>Crustacea</taxon>
        <taxon>Branchiopoda</taxon>
        <taxon>Diplostraca</taxon>
        <taxon>Cladocera</taxon>
        <taxon>Anomopoda</taxon>
        <taxon>Daphniidae</taxon>
        <taxon>Daphnia</taxon>
        <taxon>Daphnia similis group</taxon>
    </lineage>
</organism>
<dbReference type="EMBL" id="WJBH02000008">
    <property type="protein sequence ID" value="KAI9554925.1"/>
    <property type="molecule type" value="Genomic_DNA"/>
</dbReference>
<sequence length="77" mass="8968">MLKVIRFLINTDGLSVAKASGSQVYPIQCKFFDNAMMNWPPFIMAMYHGYSKPKNTNDYMEDFINEAIQLQHTKFRA</sequence>
<dbReference type="Proteomes" id="UP000820818">
    <property type="component" value="Linkage Group LG8"/>
</dbReference>
<gene>
    <name evidence="1" type="ORF">GHT06_020205</name>
</gene>
<evidence type="ECO:0000313" key="1">
    <source>
        <dbReference type="EMBL" id="KAI9554925.1"/>
    </source>
</evidence>